<sequence length="139" mass="15126">MTDTAPQPTSSLSKNIRHAFYLIIGALALVLTWPYAFDWMGDAGNILNPVDFFGDAIAPGGTAAFLAIDMAIAWLVFMVWVVFDTQRIGLGVKWGVFFVALSYIGVSMAFPVYLSGLDLSGQLFSGSIHAACCRFRYSL</sequence>
<dbReference type="Pfam" id="PF11196">
    <property type="entry name" value="DUF2834"/>
    <property type="match status" value="1"/>
</dbReference>
<organism evidence="2 3">
    <name type="scientific">Haloechinothrix salitolerans</name>
    <dbReference type="NCBI Taxonomy" id="926830"/>
    <lineage>
        <taxon>Bacteria</taxon>
        <taxon>Bacillati</taxon>
        <taxon>Actinomycetota</taxon>
        <taxon>Actinomycetes</taxon>
        <taxon>Pseudonocardiales</taxon>
        <taxon>Pseudonocardiaceae</taxon>
        <taxon>Haloechinothrix</taxon>
    </lineage>
</organism>
<dbReference type="Proteomes" id="UP001596337">
    <property type="component" value="Unassembled WGS sequence"/>
</dbReference>
<feature type="transmembrane region" description="Helical" evidence="1">
    <location>
        <begin position="19"/>
        <end position="37"/>
    </location>
</feature>
<evidence type="ECO:0000313" key="3">
    <source>
        <dbReference type="Proteomes" id="UP001596337"/>
    </source>
</evidence>
<dbReference type="InterPro" id="IPR021362">
    <property type="entry name" value="DUF2834"/>
</dbReference>
<dbReference type="EMBL" id="JBHSXX010000001">
    <property type="protein sequence ID" value="MFC6867059.1"/>
    <property type="molecule type" value="Genomic_DNA"/>
</dbReference>
<keyword evidence="3" id="KW-1185">Reference proteome</keyword>
<evidence type="ECO:0000313" key="2">
    <source>
        <dbReference type="EMBL" id="MFC6867059.1"/>
    </source>
</evidence>
<comment type="caution">
    <text evidence="2">The sequence shown here is derived from an EMBL/GenBank/DDBJ whole genome shotgun (WGS) entry which is preliminary data.</text>
</comment>
<feature type="transmembrane region" description="Helical" evidence="1">
    <location>
        <begin position="95"/>
        <end position="114"/>
    </location>
</feature>
<accession>A0ABW2BYX7</accession>
<protein>
    <submittedName>
        <fullName evidence="2">DUF2834 domain-containing protein</fullName>
    </submittedName>
</protein>
<dbReference type="RefSeq" id="WP_345394439.1">
    <property type="nucleotide sequence ID" value="NZ_BAABLA010000022.1"/>
</dbReference>
<gene>
    <name evidence="2" type="ORF">ACFQGD_07860</name>
</gene>
<proteinExistence type="predicted"/>
<feature type="transmembrane region" description="Helical" evidence="1">
    <location>
        <begin position="57"/>
        <end position="83"/>
    </location>
</feature>
<keyword evidence="1" id="KW-0472">Membrane</keyword>
<evidence type="ECO:0000256" key="1">
    <source>
        <dbReference type="SAM" id="Phobius"/>
    </source>
</evidence>
<reference evidence="3" key="1">
    <citation type="journal article" date="2019" name="Int. J. Syst. Evol. Microbiol.">
        <title>The Global Catalogue of Microorganisms (GCM) 10K type strain sequencing project: providing services to taxonomists for standard genome sequencing and annotation.</title>
        <authorList>
            <consortium name="The Broad Institute Genomics Platform"/>
            <consortium name="The Broad Institute Genome Sequencing Center for Infectious Disease"/>
            <person name="Wu L."/>
            <person name="Ma J."/>
        </authorList>
    </citation>
    <scope>NUCLEOTIDE SEQUENCE [LARGE SCALE GENOMIC DNA]</scope>
    <source>
        <strain evidence="3">KCTC 32255</strain>
    </source>
</reference>
<name>A0ABW2BYX7_9PSEU</name>
<keyword evidence="1" id="KW-1133">Transmembrane helix</keyword>
<keyword evidence="1" id="KW-0812">Transmembrane</keyword>